<accession>A0A4S2KPK7</accession>
<sequence length="196" mass="21660">MLQFLSGCTAGGGFRTTEPAENADEEDDTLNTDELIAAVSASAEQGIALFTQWLGLNLNPKLNLTNKEHGHQDNQQQRMTNNERTAEPSSTDVSSRSARNMADVVQNEKSDERFKQLLSAQDNILKGSATIGQSYGAETTFVYSRPSDLMTERNATEEAKRKLEAEAVAPQHRVVVPKESRRGGRAYNIHQHVNEI</sequence>
<proteinExistence type="predicted"/>
<reference evidence="2 3" key="1">
    <citation type="journal article" date="2019" name="Philos. Trans. R. Soc. Lond., B, Biol. Sci.">
        <title>Ant behaviour and brain gene expression of defending hosts depend on the ecological success of the intruding social parasite.</title>
        <authorList>
            <person name="Kaur R."/>
            <person name="Stoldt M."/>
            <person name="Jongepier E."/>
            <person name="Feldmeyer B."/>
            <person name="Menzel F."/>
            <person name="Bornberg-Bauer E."/>
            <person name="Foitzik S."/>
        </authorList>
    </citation>
    <scope>NUCLEOTIDE SEQUENCE [LARGE SCALE GENOMIC DNA]</scope>
    <source>
        <tissue evidence="2">Whole body</tissue>
    </source>
</reference>
<dbReference type="EMBL" id="QBLH01002088">
    <property type="protein sequence ID" value="TGZ49867.1"/>
    <property type="molecule type" value="Genomic_DNA"/>
</dbReference>
<name>A0A4S2KPK7_9HYME</name>
<feature type="compositionally biased region" description="Polar residues" evidence="1">
    <location>
        <begin position="73"/>
        <end position="98"/>
    </location>
</feature>
<dbReference type="Proteomes" id="UP000310200">
    <property type="component" value="Unassembled WGS sequence"/>
</dbReference>
<feature type="region of interest" description="Disordered" evidence="1">
    <location>
        <begin position="1"/>
        <end position="28"/>
    </location>
</feature>
<evidence type="ECO:0000256" key="1">
    <source>
        <dbReference type="SAM" id="MobiDB-lite"/>
    </source>
</evidence>
<organism evidence="2 3">
    <name type="scientific">Temnothorax longispinosus</name>
    <dbReference type="NCBI Taxonomy" id="300112"/>
    <lineage>
        <taxon>Eukaryota</taxon>
        <taxon>Metazoa</taxon>
        <taxon>Ecdysozoa</taxon>
        <taxon>Arthropoda</taxon>
        <taxon>Hexapoda</taxon>
        <taxon>Insecta</taxon>
        <taxon>Pterygota</taxon>
        <taxon>Neoptera</taxon>
        <taxon>Endopterygota</taxon>
        <taxon>Hymenoptera</taxon>
        <taxon>Apocrita</taxon>
        <taxon>Aculeata</taxon>
        <taxon>Formicoidea</taxon>
        <taxon>Formicidae</taxon>
        <taxon>Myrmicinae</taxon>
        <taxon>Temnothorax</taxon>
    </lineage>
</organism>
<protein>
    <submittedName>
        <fullName evidence="2">Uncharacterized protein</fullName>
    </submittedName>
</protein>
<feature type="region of interest" description="Disordered" evidence="1">
    <location>
        <begin position="65"/>
        <end position="99"/>
    </location>
</feature>
<dbReference type="AlphaFoldDB" id="A0A4S2KPK7"/>
<comment type="caution">
    <text evidence="2">The sequence shown here is derived from an EMBL/GenBank/DDBJ whole genome shotgun (WGS) entry which is preliminary data.</text>
</comment>
<evidence type="ECO:0000313" key="3">
    <source>
        <dbReference type="Proteomes" id="UP000310200"/>
    </source>
</evidence>
<keyword evidence="3" id="KW-1185">Reference proteome</keyword>
<evidence type="ECO:0000313" key="2">
    <source>
        <dbReference type="EMBL" id="TGZ49867.1"/>
    </source>
</evidence>
<dbReference type="STRING" id="300112.A0A4S2KPK7"/>
<gene>
    <name evidence="2" type="ORF">DBV15_09471</name>
</gene>